<dbReference type="GO" id="GO:0016020">
    <property type="term" value="C:membrane"/>
    <property type="evidence" value="ECO:0007669"/>
    <property type="project" value="UniProtKB-SubCell"/>
</dbReference>
<protein>
    <recommendedName>
        <fullName evidence="7">VTT domain-containing protein</fullName>
    </recommendedName>
</protein>
<sequence length="320" mass="35342">MATLRSKENVLLAARTTWFRAIITFIFLYLSSAGLILLILWRLPSKDSLQDPEGSIKQDVILKLPTSFSELRAVRHTLGLYQRQAPVHVAILLVATYLFMQVFMVPGCSFMNVLAGSLYGVPIAVPFIALASTLGSSGSFWLSKLLLKDIVVSLFPARIATFSKAVAAQKAQLLPFLIAVRMAPVLPSWFVNLAAPILQIPFRHFVISTAIGLQPTNIVFVQAGASLGSLHSWRDLYGPRSITLLTLCLLAALLPIFVRRHWLKVKPGLLPSRVSSDKEVLQHTEDIKLLVVESPRKVVMVNGGLRLPVSKSLGRQEVFR</sequence>
<dbReference type="PANTHER" id="PTHR43220:SF18">
    <property type="entry name" value="TRANSMEMBRANE PROTEIN 41B"/>
    <property type="match status" value="1"/>
</dbReference>
<keyword evidence="3 6" id="KW-1133">Transmembrane helix</keyword>
<evidence type="ECO:0000259" key="7">
    <source>
        <dbReference type="Pfam" id="PF09335"/>
    </source>
</evidence>
<feature type="transmembrane region" description="Helical" evidence="6">
    <location>
        <begin position="237"/>
        <end position="258"/>
    </location>
</feature>
<evidence type="ECO:0000313" key="9">
    <source>
        <dbReference type="Proteomes" id="UP001314263"/>
    </source>
</evidence>
<evidence type="ECO:0000256" key="4">
    <source>
        <dbReference type="ARBA" id="ARBA00023136"/>
    </source>
</evidence>
<comment type="subcellular location">
    <subcellularLocation>
        <location evidence="1">Membrane</location>
        <topology evidence="1">Multi-pass membrane protein</topology>
    </subcellularLocation>
</comment>
<evidence type="ECO:0000256" key="3">
    <source>
        <dbReference type="ARBA" id="ARBA00022989"/>
    </source>
</evidence>
<dbReference type="Proteomes" id="UP001314263">
    <property type="component" value="Unassembled WGS sequence"/>
</dbReference>
<feature type="transmembrane region" description="Helical" evidence="6">
    <location>
        <begin position="173"/>
        <end position="193"/>
    </location>
</feature>
<keyword evidence="2 6" id="KW-0812">Transmembrane</keyword>
<feature type="transmembrane region" description="Helical" evidence="6">
    <location>
        <begin position="110"/>
        <end position="134"/>
    </location>
</feature>
<evidence type="ECO:0000256" key="6">
    <source>
        <dbReference type="SAM" id="Phobius"/>
    </source>
</evidence>
<organism evidence="8 9">
    <name type="scientific">Coccomyxa viridis</name>
    <dbReference type="NCBI Taxonomy" id="1274662"/>
    <lineage>
        <taxon>Eukaryota</taxon>
        <taxon>Viridiplantae</taxon>
        <taxon>Chlorophyta</taxon>
        <taxon>core chlorophytes</taxon>
        <taxon>Trebouxiophyceae</taxon>
        <taxon>Trebouxiophyceae incertae sedis</taxon>
        <taxon>Coccomyxaceae</taxon>
        <taxon>Coccomyxa</taxon>
    </lineage>
</organism>
<name>A0AAV1IFH2_9CHLO</name>
<feature type="transmembrane region" description="Helical" evidence="6">
    <location>
        <begin position="18"/>
        <end position="41"/>
    </location>
</feature>
<dbReference type="InterPro" id="IPR045014">
    <property type="entry name" value="TM41A/B"/>
</dbReference>
<keyword evidence="9" id="KW-1185">Reference proteome</keyword>
<evidence type="ECO:0000256" key="2">
    <source>
        <dbReference type="ARBA" id="ARBA00022692"/>
    </source>
</evidence>
<evidence type="ECO:0000313" key="8">
    <source>
        <dbReference type="EMBL" id="CAK0785972.1"/>
    </source>
</evidence>
<feature type="domain" description="VTT" evidence="7">
    <location>
        <begin position="109"/>
        <end position="225"/>
    </location>
</feature>
<dbReference type="Pfam" id="PF09335">
    <property type="entry name" value="VTT_dom"/>
    <property type="match status" value="1"/>
</dbReference>
<proteinExistence type="inferred from homology"/>
<dbReference type="AlphaFoldDB" id="A0AAV1IFH2"/>
<evidence type="ECO:0000256" key="1">
    <source>
        <dbReference type="ARBA" id="ARBA00004141"/>
    </source>
</evidence>
<gene>
    <name evidence="8" type="ORF">CVIRNUC_009185</name>
</gene>
<dbReference type="EMBL" id="CAUYUE010000013">
    <property type="protein sequence ID" value="CAK0785972.1"/>
    <property type="molecule type" value="Genomic_DNA"/>
</dbReference>
<keyword evidence="4 6" id="KW-0472">Membrane</keyword>
<dbReference type="GO" id="GO:0000045">
    <property type="term" value="P:autophagosome assembly"/>
    <property type="evidence" value="ECO:0007669"/>
    <property type="project" value="TreeGrafter"/>
</dbReference>
<comment type="similarity">
    <text evidence="5">Belongs to the TMEM41 family.</text>
</comment>
<feature type="transmembrane region" description="Helical" evidence="6">
    <location>
        <begin position="205"/>
        <end position="225"/>
    </location>
</feature>
<evidence type="ECO:0000256" key="5">
    <source>
        <dbReference type="ARBA" id="ARBA00025797"/>
    </source>
</evidence>
<accession>A0AAV1IFH2</accession>
<comment type="caution">
    <text evidence="8">The sequence shown here is derived from an EMBL/GenBank/DDBJ whole genome shotgun (WGS) entry which is preliminary data.</text>
</comment>
<dbReference type="PANTHER" id="PTHR43220">
    <property type="match status" value="1"/>
</dbReference>
<dbReference type="InterPro" id="IPR032816">
    <property type="entry name" value="VTT_dom"/>
</dbReference>
<feature type="transmembrane region" description="Helical" evidence="6">
    <location>
        <begin position="85"/>
        <end position="104"/>
    </location>
</feature>
<reference evidence="8 9" key="1">
    <citation type="submission" date="2023-10" db="EMBL/GenBank/DDBJ databases">
        <authorList>
            <person name="Maclean D."/>
            <person name="Macfadyen A."/>
        </authorList>
    </citation>
    <scope>NUCLEOTIDE SEQUENCE [LARGE SCALE GENOMIC DNA]</scope>
</reference>